<dbReference type="Proteomes" id="UP000011910">
    <property type="component" value="Unassembled WGS sequence"/>
</dbReference>
<feature type="modified residue" description="N6-carboxylysine" evidence="18">
    <location>
        <position position="125"/>
    </location>
</feature>
<keyword evidence="28" id="KW-1185">Reference proteome</keyword>
<keyword evidence="5 18" id="KW-0028">Amino-acid biosynthesis</keyword>
<comment type="pathway">
    <text evidence="2 20">Amino-acid biosynthesis; L-valine biosynthesis; L-valine from pyruvate: step 1/4.</text>
</comment>
<dbReference type="CDD" id="cd02015">
    <property type="entry name" value="TPP_AHAS"/>
    <property type="match status" value="1"/>
</dbReference>
<feature type="domain" description="Dihydroxy-acid/6-phosphogluconate dehydratase C-terminal" evidence="26">
    <location>
        <begin position="365"/>
        <end position="529"/>
    </location>
</feature>
<dbReference type="STRING" id="1279009.ADICEAN_02830"/>
<dbReference type="InterPro" id="IPR000399">
    <property type="entry name" value="TPP-bd_CS"/>
</dbReference>
<dbReference type="EC" id="4.2.1.9" evidence="18 19"/>
<dbReference type="PROSITE" id="PS00887">
    <property type="entry name" value="ILVD_EDD_2"/>
    <property type="match status" value="1"/>
</dbReference>
<keyword evidence="9 18" id="KW-0460">Magnesium</keyword>
<evidence type="ECO:0000256" key="14">
    <source>
        <dbReference type="ARBA" id="ARBA00023304"/>
    </source>
</evidence>
<evidence type="ECO:0000259" key="26">
    <source>
        <dbReference type="Pfam" id="PF24877"/>
    </source>
</evidence>
<dbReference type="AlphaFoldDB" id="M7N026"/>
<feature type="binding site" evidence="18">
    <location>
        <position position="446"/>
    </location>
    <ligand>
        <name>Mg(2+)</name>
        <dbReference type="ChEBI" id="CHEBI:18420"/>
    </ligand>
</feature>
<dbReference type="GO" id="GO:0000287">
    <property type="term" value="F:magnesium ion binding"/>
    <property type="evidence" value="ECO:0007669"/>
    <property type="project" value="UniProtKB-UniRule"/>
</dbReference>
<organism evidence="27 28">
    <name type="scientific">Cesiribacter andamanensis AMV16</name>
    <dbReference type="NCBI Taxonomy" id="1279009"/>
    <lineage>
        <taxon>Bacteria</taxon>
        <taxon>Pseudomonadati</taxon>
        <taxon>Bacteroidota</taxon>
        <taxon>Cytophagia</taxon>
        <taxon>Cytophagales</taxon>
        <taxon>Cesiribacteraceae</taxon>
        <taxon>Cesiribacter</taxon>
    </lineage>
</organism>
<evidence type="ECO:0000256" key="11">
    <source>
        <dbReference type="ARBA" id="ARBA00023014"/>
    </source>
</evidence>
<comment type="caution">
    <text evidence="18">Lacks conserved residue(s) required for the propagation of feature annotation.</text>
</comment>
<dbReference type="SUPFAM" id="SSF52467">
    <property type="entry name" value="DHS-like NAD/FAD-binding domain"/>
    <property type="match status" value="1"/>
</dbReference>
<dbReference type="InterPro" id="IPR029035">
    <property type="entry name" value="DHS-like_NAD/FAD-binding_dom"/>
</dbReference>
<evidence type="ECO:0000313" key="28">
    <source>
        <dbReference type="Proteomes" id="UP000011910"/>
    </source>
</evidence>
<keyword evidence="8 18" id="KW-0479">Metal-binding</keyword>
<evidence type="ECO:0000256" key="10">
    <source>
        <dbReference type="ARBA" id="ARBA00023004"/>
    </source>
</evidence>
<dbReference type="Gene3D" id="3.50.30.80">
    <property type="entry name" value="IlvD/EDD C-terminal domain-like"/>
    <property type="match status" value="1"/>
</dbReference>
<dbReference type="Gene3D" id="3.40.50.1220">
    <property type="entry name" value="TPP-binding domain"/>
    <property type="match status" value="1"/>
</dbReference>
<dbReference type="PROSITE" id="PS00187">
    <property type="entry name" value="TPP_ENZYMES"/>
    <property type="match status" value="1"/>
</dbReference>
<dbReference type="PANTHER" id="PTHR21000">
    <property type="entry name" value="DIHYDROXY-ACID DEHYDRATASE DAD"/>
    <property type="match status" value="1"/>
</dbReference>
<evidence type="ECO:0000256" key="17">
    <source>
        <dbReference type="ARBA" id="ARBA00029437"/>
    </source>
</evidence>
<evidence type="ECO:0000256" key="9">
    <source>
        <dbReference type="ARBA" id="ARBA00022842"/>
    </source>
</evidence>
<dbReference type="HAMAP" id="MF_00012">
    <property type="entry name" value="IlvD"/>
    <property type="match status" value="1"/>
</dbReference>
<comment type="cofactor">
    <cofactor evidence="20">
        <name>thiamine diphosphate</name>
        <dbReference type="ChEBI" id="CHEBI:58937"/>
    </cofactor>
    <text evidence="20">Binds 1 thiamine pyrophosphate per subunit.</text>
</comment>
<keyword evidence="12 20" id="KW-0786">Thiamine pyrophosphate</keyword>
<dbReference type="InterPro" id="IPR056740">
    <property type="entry name" value="ILV_EDD_C"/>
</dbReference>
<evidence type="ECO:0000256" key="4">
    <source>
        <dbReference type="ARBA" id="ARBA00007812"/>
    </source>
</evidence>
<evidence type="ECO:0000256" key="2">
    <source>
        <dbReference type="ARBA" id="ARBA00005025"/>
    </source>
</evidence>
<dbReference type="SUPFAM" id="SSF52518">
    <property type="entry name" value="Thiamin diphosphate-binding fold (THDP-binding)"/>
    <property type="match status" value="2"/>
</dbReference>
<dbReference type="InterPro" id="IPR037237">
    <property type="entry name" value="IlvD/EDD_N"/>
</dbReference>
<evidence type="ECO:0000256" key="8">
    <source>
        <dbReference type="ARBA" id="ARBA00022723"/>
    </source>
</evidence>
<evidence type="ECO:0000256" key="6">
    <source>
        <dbReference type="ARBA" id="ARBA00022679"/>
    </source>
</evidence>
<dbReference type="InterPro" id="IPR012846">
    <property type="entry name" value="Acetolactate_synth_lsu"/>
</dbReference>
<feature type="binding site" evidence="18">
    <location>
        <position position="50"/>
    </location>
    <ligand>
        <name>[2Fe-2S] cluster</name>
        <dbReference type="ChEBI" id="CHEBI:190135"/>
    </ligand>
</feature>
<dbReference type="EMBL" id="AODQ01000076">
    <property type="protein sequence ID" value="EMR02043.1"/>
    <property type="molecule type" value="Genomic_DNA"/>
</dbReference>
<keyword evidence="11 18" id="KW-0411">Iron-sulfur</keyword>
<dbReference type="FunFam" id="3.40.50.970:FF:000007">
    <property type="entry name" value="Acetolactate synthase"/>
    <property type="match status" value="1"/>
</dbReference>
<dbReference type="UniPathway" id="UPA00049">
    <property type="reaction ID" value="UER00059"/>
</dbReference>
<dbReference type="UniPathway" id="UPA00047">
    <property type="reaction ID" value="UER00055"/>
</dbReference>
<evidence type="ECO:0000256" key="13">
    <source>
        <dbReference type="ARBA" id="ARBA00023239"/>
    </source>
</evidence>
<dbReference type="GO" id="GO:0009097">
    <property type="term" value="P:isoleucine biosynthetic process"/>
    <property type="evidence" value="ECO:0007669"/>
    <property type="project" value="UniProtKB-UniRule"/>
</dbReference>
<gene>
    <name evidence="27" type="primary">ilvB</name>
    <name evidence="18" type="synonym">ilvD</name>
    <name evidence="27" type="ORF">ADICEAN_02830</name>
</gene>
<feature type="region of interest" description="Disordered" evidence="21">
    <location>
        <begin position="640"/>
        <end position="659"/>
    </location>
</feature>
<dbReference type="NCBIfam" id="TIGR00118">
    <property type="entry name" value="acolac_lg"/>
    <property type="match status" value="1"/>
</dbReference>
<keyword evidence="10 18" id="KW-0408">Iron</keyword>
<comment type="pathway">
    <text evidence="1 20">Amino-acid biosynthesis; L-isoleucine biosynthesis; L-isoleucine from 2-oxobutanoate: step 1/4.</text>
</comment>
<dbReference type="InterPro" id="IPR012001">
    <property type="entry name" value="Thiamin_PyroP_enz_TPP-bd_dom"/>
</dbReference>
<comment type="function">
    <text evidence="18">Functions in the biosynthesis of branched-chain amino acids. Catalyzes the dehydration of (2R,3R)-2,3-dihydroxy-3-methylpentanoate (2,3-dihydroxy-3-methylvalerate) into 2-oxo-3-methylpentanoate (2-oxo-3-methylvalerate) and of (2R)-2,3-dihydroxy-3-methylbutanoate (2,3-dihydroxyisovalerate) into 2-oxo-3-methylbutanoate (2-oxoisovalerate), the penultimate precursor to L-isoleucine and L-valine, respectively.</text>
</comment>
<dbReference type="NCBIfam" id="NF002068">
    <property type="entry name" value="PRK00911.1"/>
    <property type="match status" value="1"/>
</dbReference>
<comment type="catalytic activity">
    <reaction evidence="20">
        <text>2 pyruvate + H(+) = (2S)-2-acetolactate + CO2</text>
        <dbReference type="Rhea" id="RHEA:25249"/>
        <dbReference type="ChEBI" id="CHEBI:15361"/>
        <dbReference type="ChEBI" id="CHEBI:15378"/>
        <dbReference type="ChEBI" id="CHEBI:16526"/>
        <dbReference type="ChEBI" id="CHEBI:58476"/>
        <dbReference type="EC" id="2.2.1.6"/>
    </reaction>
</comment>
<dbReference type="InterPro" id="IPR039368">
    <property type="entry name" value="AHAS_TPP"/>
</dbReference>
<comment type="pathway">
    <text evidence="16 18">Amino-acid biosynthesis; L-valine biosynthesis; L-valine from pyruvate: step 3/4.</text>
</comment>
<comment type="cofactor">
    <cofactor evidence="20">
        <name>Mg(2+)</name>
        <dbReference type="ChEBI" id="CHEBI:18420"/>
    </cofactor>
    <text evidence="20">Binds 1 Mg(2+) ion per subunit.</text>
</comment>
<comment type="catalytic activity">
    <reaction evidence="15">
        <text>(2R)-2,3-dihydroxy-3-methylbutanoate = 3-methyl-2-oxobutanoate + H2O</text>
        <dbReference type="Rhea" id="RHEA:24809"/>
        <dbReference type="ChEBI" id="CHEBI:11851"/>
        <dbReference type="ChEBI" id="CHEBI:15377"/>
        <dbReference type="ChEBI" id="CHEBI:49072"/>
        <dbReference type="EC" id="4.2.1.9"/>
    </reaction>
    <physiologicalReaction direction="left-to-right" evidence="15">
        <dbReference type="Rhea" id="RHEA:24810"/>
    </physiologicalReaction>
</comment>
<protein>
    <recommendedName>
        <fullName evidence="18 19">Dihydroxy-acid dehydratase</fullName>
        <shortName evidence="18">DAD</shortName>
        <ecNumber evidence="18 19">4.2.1.9</ecNumber>
    </recommendedName>
</protein>
<dbReference type="GO" id="GO:0050660">
    <property type="term" value="F:flavin adenine dinucleotide binding"/>
    <property type="evidence" value="ECO:0007669"/>
    <property type="project" value="InterPro"/>
</dbReference>
<feature type="domain" description="Thiamine pyrophosphate enzyme central" evidence="22">
    <location>
        <begin position="865"/>
        <end position="998"/>
    </location>
</feature>
<dbReference type="GO" id="GO:0009099">
    <property type="term" value="P:L-valine biosynthetic process"/>
    <property type="evidence" value="ECO:0007669"/>
    <property type="project" value="UniProtKB-UniRule"/>
</dbReference>
<dbReference type="SUPFAM" id="SSF52016">
    <property type="entry name" value="LeuD/IlvD-like"/>
    <property type="match status" value="1"/>
</dbReference>
<dbReference type="InterPro" id="IPR020558">
    <property type="entry name" value="DiOHA_6PGluconate_deHydtase_CS"/>
</dbReference>
<dbReference type="PROSITE" id="PS00886">
    <property type="entry name" value="ILVD_EDD_1"/>
    <property type="match status" value="1"/>
</dbReference>
<comment type="similarity">
    <text evidence="3 18">Belongs to the IlvD/Edd family.</text>
</comment>
<dbReference type="Pfam" id="PF00920">
    <property type="entry name" value="ILVD_EDD_N"/>
    <property type="match status" value="1"/>
</dbReference>
<keyword evidence="14 18" id="KW-0100">Branched-chain amino acid biosynthesis</keyword>
<comment type="caution">
    <text evidence="27">The sequence shown here is derived from an EMBL/GenBank/DDBJ whole genome shotgun (WGS) entry which is preliminary data.</text>
</comment>
<dbReference type="Pfam" id="PF02775">
    <property type="entry name" value="TPP_enzyme_C"/>
    <property type="match status" value="1"/>
</dbReference>
<evidence type="ECO:0000256" key="16">
    <source>
        <dbReference type="ARBA" id="ARBA00029436"/>
    </source>
</evidence>
<dbReference type="CDD" id="cd07035">
    <property type="entry name" value="TPP_PYR_POX_like"/>
    <property type="match status" value="1"/>
</dbReference>
<comment type="cofactor">
    <cofactor evidence="18">
        <name>[2Fe-2S] cluster</name>
        <dbReference type="ChEBI" id="CHEBI:190135"/>
    </cofactor>
    <text evidence="18">Binds 1 [2Fe-2S] cluster per subunit. This cluster acts as a Lewis acid cofactor.</text>
</comment>
<feature type="active site" description="Proton acceptor" evidence="18">
    <location>
        <position position="472"/>
    </location>
</feature>
<comment type="pathway">
    <text evidence="17 18">Amino-acid biosynthesis; L-isoleucine biosynthesis; L-isoleucine from 2-oxobutanoate: step 3/4.</text>
</comment>
<dbReference type="InterPro" id="IPR042096">
    <property type="entry name" value="Dihydro-acid_dehy_C"/>
</dbReference>
<evidence type="ECO:0000259" key="22">
    <source>
        <dbReference type="Pfam" id="PF00205"/>
    </source>
</evidence>
<dbReference type="FunFam" id="3.40.50.1220:FF:000008">
    <property type="entry name" value="Acetolactate synthase"/>
    <property type="match status" value="1"/>
</dbReference>
<dbReference type="eggNOG" id="COG0129">
    <property type="taxonomic scope" value="Bacteria"/>
</dbReference>
<keyword evidence="6 20" id="KW-0808">Transferase</keyword>
<evidence type="ECO:0000256" key="20">
    <source>
        <dbReference type="RuleBase" id="RU003591"/>
    </source>
</evidence>
<dbReference type="Pfam" id="PF24877">
    <property type="entry name" value="ILV_EDD_C"/>
    <property type="match status" value="1"/>
</dbReference>
<feature type="domain" description="Dihydroxy-acid/6-phosphogluconate dehydratase N-terminal" evidence="23">
    <location>
        <begin position="35"/>
        <end position="352"/>
    </location>
</feature>
<dbReference type="GO" id="GO:0004160">
    <property type="term" value="F:dihydroxy-acid dehydratase activity"/>
    <property type="evidence" value="ECO:0007669"/>
    <property type="project" value="UniProtKB-UniRule"/>
</dbReference>
<comment type="catalytic activity">
    <reaction evidence="18">
        <text>(2R,3R)-2,3-dihydroxy-3-methylpentanoate = (S)-3-methyl-2-oxopentanoate + H2O</text>
        <dbReference type="Rhea" id="RHEA:27694"/>
        <dbReference type="ChEBI" id="CHEBI:15377"/>
        <dbReference type="ChEBI" id="CHEBI:35146"/>
        <dbReference type="ChEBI" id="CHEBI:49258"/>
        <dbReference type="EC" id="4.2.1.9"/>
    </reaction>
</comment>
<dbReference type="PATRIC" id="fig|1279009.4.peg.2868"/>
<dbReference type="Gene3D" id="3.40.50.970">
    <property type="match status" value="2"/>
</dbReference>
<evidence type="ECO:0000256" key="5">
    <source>
        <dbReference type="ARBA" id="ARBA00022605"/>
    </source>
</evidence>
<dbReference type="InterPro" id="IPR004404">
    <property type="entry name" value="DihydroxyA_deHydtase"/>
</dbReference>
<evidence type="ECO:0000259" key="23">
    <source>
        <dbReference type="Pfam" id="PF00920"/>
    </source>
</evidence>
<dbReference type="Pfam" id="PF00205">
    <property type="entry name" value="TPP_enzyme_M"/>
    <property type="match status" value="1"/>
</dbReference>
<dbReference type="Pfam" id="PF02776">
    <property type="entry name" value="TPP_enzyme_N"/>
    <property type="match status" value="1"/>
</dbReference>
<dbReference type="GO" id="GO:0051537">
    <property type="term" value="F:2 iron, 2 sulfur cluster binding"/>
    <property type="evidence" value="ECO:0007669"/>
    <property type="project" value="UniProtKB-UniRule"/>
</dbReference>
<evidence type="ECO:0000256" key="3">
    <source>
        <dbReference type="ARBA" id="ARBA00006486"/>
    </source>
</evidence>
<evidence type="ECO:0000256" key="12">
    <source>
        <dbReference type="ARBA" id="ARBA00023052"/>
    </source>
</evidence>
<dbReference type="InterPro" id="IPR012000">
    <property type="entry name" value="Thiamin_PyroP_enz_cen_dom"/>
</dbReference>
<dbReference type="InterPro" id="IPR050165">
    <property type="entry name" value="DHAD_IlvD/Edd"/>
</dbReference>
<dbReference type="eggNOG" id="COG0028">
    <property type="taxonomic scope" value="Bacteria"/>
</dbReference>
<dbReference type="NCBIfam" id="TIGR00110">
    <property type="entry name" value="ilvD"/>
    <property type="match status" value="1"/>
</dbReference>
<evidence type="ECO:0000256" key="18">
    <source>
        <dbReference type="HAMAP-Rule" id="MF_00012"/>
    </source>
</evidence>
<name>M7N026_9BACT</name>
<evidence type="ECO:0000256" key="1">
    <source>
        <dbReference type="ARBA" id="ARBA00004974"/>
    </source>
</evidence>
<evidence type="ECO:0000256" key="15">
    <source>
        <dbReference type="ARBA" id="ARBA00029304"/>
    </source>
</evidence>
<dbReference type="GO" id="GO:0030976">
    <property type="term" value="F:thiamine pyrophosphate binding"/>
    <property type="evidence" value="ECO:0007669"/>
    <property type="project" value="UniProtKB-UniRule"/>
</dbReference>
<evidence type="ECO:0000256" key="19">
    <source>
        <dbReference type="NCBIfam" id="TIGR00110"/>
    </source>
</evidence>
<dbReference type="SUPFAM" id="SSF143975">
    <property type="entry name" value="IlvD/EDD N-terminal domain-like"/>
    <property type="match status" value="1"/>
</dbReference>
<dbReference type="PANTHER" id="PTHR21000:SF5">
    <property type="entry name" value="DIHYDROXY-ACID DEHYDRATASE, MITOCHONDRIAL"/>
    <property type="match status" value="1"/>
</dbReference>
<proteinExistence type="inferred from homology"/>
<comment type="subunit">
    <text evidence="18">Homodimer.</text>
</comment>
<feature type="binding site" evidence="18">
    <location>
        <position position="124"/>
    </location>
    <ligand>
        <name>Mg(2+)</name>
        <dbReference type="ChEBI" id="CHEBI:18420"/>
    </ligand>
</feature>
<accession>M7N026</accession>
<evidence type="ECO:0000256" key="21">
    <source>
        <dbReference type="SAM" id="MobiDB-lite"/>
    </source>
</evidence>
<dbReference type="InterPro" id="IPR011766">
    <property type="entry name" value="TPP_enzyme_TPP-bd"/>
</dbReference>
<evidence type="ECO:0000259" key="24">
    <source>
        <dbReference type="Pfam" id="PF02775"/>
    </source>
</evidence>
<feature type="binding site" evidence="18">
    <location>
        <position position="82"/>
    </location>
    <ligand>
        <name>Mg(2+)</name>
        <dbReference type="ChEBI" id="CHEBI:18420"/>
    </ligand>
</feature>
<evidence type="ECO:0000259" key="25">
    <source>
        <dbReference type="Pfam" id="PF02776"/>
    </source>
</evidence>
<evidence type="ECO:0000256" key="7">
    <source>
        <dbReference type="ARBA" id="ARBA00022714"/>
    </source>
</evidence>
<feature type="domain" description="Thiamine pyrophosphate enzyme N-terminal TPP-binding" evidence="25">
    <location>
        <begin position="674"/>
        <end position="790"/>
    </location>
</feature>
<dbReference type="InterPro" id="IPR029061">
    <property type="entry name" value="THDP-binding"/>
</dbReference>
<dbReference type="InterPro" id="IPR000581">
    <property type="entry name" value="ILV_EDD_N"/>
</dbReference>
<sequence length="1232" mass="132047">MILNKYSRIYTQDWSLPASQAMLIGSGLSEDDLRKPFVGICSTGFEGNTCNMHLNALADRLKEGMGGRGLVGLRFNTIGISDGITNGTAGMRYSLVSRELIADSIEAMAAAHNYDALACVVGCDKNMPGALMAMARLNRPSLMVYGGTIKGGQYKGKQLNIVSCFEAYGQRLKGEISEEDYKGIIKHACPGPGACGGMYTANTMASAAEALGMTIPYSSSLQAVSPQKGEECDAAGAYLLRLLELDLKPRDIMVREAFENALVLIGVLGGSTNAVLHMMAIASAAGVPLSLKDFQAMSDRTPLLADLKPSGKYLMDDLCQLGGVPAVLKTLLQEGLLTGDVLTATGRSLAENLAEVALLGEEQDLLRPLSNPIKADGHIQILYGNLAPKGGVAKITGKEGLRFEGQAAVFDSEEELNRGISDGAVKAGQVVVIRYVGPRGGPGMPEMLKPTSAIMGAGLGDKVALITDGRFSGGTHGFVVGHVSPEAFDGGPIALVEWGDWISLDIATHSVHLHVDEALLDQRRQRGASPRLMPGAACSSNTCVPSAMPAPDALRIWMSSLGRAVLDGQSGMDNPGRGSSFPCGKRLNTSFPRGCLGAGGNLSAPRGKSKFTYLPQADSRLRGNDDTIFRSFQKKFLKTHESKSNTPFIPPSGAFRRKNPRPELQAHLEPATQSGAEALIEALLAEGVDTIFGYPGGAIMPIYDALYDYSDSLQHILVRHEQGGIHAAQGYARASGRVGVVFATSGPGATNLVTGLADAHIDSTPLVCITGQVFAHLLGTDAFQEADVISLTSPVTKWNYQVTTAEEIPAALAKAFYIARSGRPGPVLLDITKNAQLQQFQAPAYVPCDHIRSYRPKPLVRREYIEQAAALINSAQKPFVLWGQGVVLGAAEQEFKEFIEKSGIPAAWTIMGAGALPTEHPLNVGMLGMHGNYGPNVLTNECDVLIAIGMRFDDRVTGRLDKYAKQAQVIHLDIDPSEIDKNVKTTVPVWGDCKETLPMITALLEARTHEGWLQQFRDYARQEREAVIQQELHPASGELTMGEVVQQLNELTGGDAIMVTDVGQHQMVACRYARLSRSRSSITSGGLGTMGFALPAAIGAKIGAPQRTVVAVIGDGGFQMTLQEMGTIMQSEVAVKIIILNNQFLGMVRQWQELFHEKRYSFVNITSPDYVKVASGYGIAGRSVSERADLRNSLQEMLLHPGAFLLEVLVTKENNVFPMVPQGCSVSEIRLR</sequence>
<keyword evidence="13 18" id="KW-0456">Lyase</keyword>
<feature type="domain" description="Thiamine pyrophosphate enzyme TPP-binding" evidence="24">
    <location>
        <begin position="1061"/>
        <end position="1208"/>
    </location>
</feature>
<evidence type="ECO:0000313" key="27">
    <source>
        <dbReference type="EMBL" id="EMR02043.1"/>
    </source>
</evidence>
<feature type="binding site" description="via carbamate group" evidence="18">
    <location>
        <position position="125"/>
    </location>
    <ligand>
        <name>Mg(2+)</name>
        <dbReference type="ChEBI" id="CHEBI:18420"/>
    </ligand>
</feature>
<dbReference type="GO" id="GO:0003984">
    <property type="term" value="F:acetolactate synthase activity"/>
    <property type="evidence" value="ECO:0007669"/>
    <property type="project" value="UniProtKB-EC"/>
</dbReference>
<dbReference type="FunFam" id="3.50.30.80:FF:000001">
    <property type="entry name" value="Dihydroxy-acid dehydratase"/>
    <property type="match status" value="1"/>
</dbReference>
<reference evidence="27 28" key="1">
    <citation type="journal article" date="2013" name="Genome Announc.">
        <title>Draft Genome Sequence of Cesiribacter andamanensis Strain AMV16T, Isolated from a Soil Sample from a Mud Volcano in the Andaman Islands, India.</title>
        <authorList>
            <person name="Shivaji S."/>
            <person name="Ara S."/>
            <person name="Begum Z."/>
            <person name="Srinivas T.N."/>
            <person name="Singh A."/>
            <person name="Kumar Pinnaka A."/>
        </authorList>
    </citation>
    <scope>NUCLEOTIDE SEQUENCE [LARGE SCALE GENOMIC DNA]</scope>
    <source>
        <strain evidence="27 28">AMV16</strain>
    </source>
</reference>
<keyword evidence="7 18" id="KW-0001">2Fe-2S</keyword>
<comment type="similarity">
    <text evidence="4 20">Belongs to the TPP enzyme family.</text>
</comment>